<name>A0AA39C926_9HYME</name>
<reference evidence="14" key="2">
    <citation type="submission" date="2023-03" db="EMBL/GenBank/DDBJ databases">
        <authorList>
            <person name="Inwood S.N."/>
            <person name="Skelly J.G."/>
            <person name="Guhlin J."/>
            <person name="Harrop T.W.R."/>
            <person name="Goldson S.G."/>
            <person name="Dearden P.K."/>
        </authorList>
    </citation>
    <scope>NUCLEOTIDE SEQUENCE</scope>
    <source>
        <strain evidence="14">Irish</strain>
        <tissue evidence="14">Whole body</tissue>
    </source>
</reference>
<dbReference type="SMART" id="SM00369">
    <property type="entry name" value="LRR_TYP"/>
    <property type="match status" value="4"/>
</dbReference>
<dbReference type="SUPFAM" id="SSF52058">
    <property type="entry name" value="L domain-like"/>
    <property type="match status" value="1"/>
</dbReference>
<dbReference type="InterPro" id="IPR051432">
    <property type="entry name" value="KCNMA1_auxiliary"/>
</dbReference>
<accession>A0AA39C926</accession>
<dbReference type="GO" id="GO:0034220">
    <property type="term" value="P:monoatomic ion transmembrane transport"/>
    <property type="evidence" value="ECO:0007669"/>
    <property type="project" value="UniProtKB-KW"/>
</dbReference>
<evidence type="ECO:0000256" key="8">
    <source>
        <dbReference type="ARBA" id="ARBA00022989"/>
    </source>
</evidence>
<dbReference type="PROSITE" id="PS51450">
    <property type="entry name" value="LRR"/>
    <property type="match status" value="2"/>
</dbReference>
<keyword evidence="12" id="KW-0407">Ion channel</keyword>
<dbReference type="AlphaFoldDB" id="A0AA39C926"/>
<dbReference type="Proteomes" id="UP001168990">
    <property type="component" value="Unassembled WGS sequence"/>
</dbReference>
<comment type="subcellular location">
    <subcellularLocation>
        <location evidence="1">Cell membrane</location>
        <topology evidence="1">Single-pass membrane protein</topology>
    </subcellularLocation>
</comment>
<sequence>MTKNTIDYLYNCISIILRLKSIFVLLLSILLIIKCCNGTQSLNNDDCPVYCTCNIWYRLSWASCAGKRLINVHTDVSKKVEALDLSNNSISKLSDYELMTIGMKNLKYLNLSDNAISNVDLFAFAQLNELTILDLSRNHFNYLHSDVFIDNNKLRIVKLGGNNFHNGVPYLKNPTITELDLSGCQISHLEMGIFNGVKQLKSLDISNNILIQLDIGILKTLSSLKILKITRNPWLCNNAMNSLKLYLNTKSILYNSSICGEKIQDFSGNNLKFQRIILKNNENDNLQQRTNNKFISMLNNKNNQHESWKNSTAELSTIDKNNCSNNNINKSSNLMAIEFPIWFFIAGFIIGCALGMISIYSWLSWQQLNLSRQFPLLDNISIQSDETLPTYCEVMLHSNRYPQT</sequence>
<dbReference type="PANTHER" id="PTHR46473:SF23">
    <property type="entry name" value="GH08155P"/>
    <property type="match status" value="1"/>
</dbReference>
<gene>
    <name evidence="14" type="ORF">PV328_007531</name>
</gene>
<evidence type="ECO:0000256" key="6">
    <source>
        <dbReference type="ARBA" id="ARBA00022729"/>
    </source>
</evidence>
<feature type="transmembrane region" description="Helical" evidence="13">
    <location>
        <begin position="339"/>
        <end position="363"/>
    </location>
</feature>
<keyword evidence="6" id="KW-0732">Signal</keyword>
<keyword evidence="3" id="KW-1003">Cell membrane</keyword>
<dbReference type="InterPro" id="IPR032675">
    <property type="entry name" value="LRR_dom_sf"/>
</dbReference>
<keyword evidence="7" id="KW-0677">Repeat</keyword>
<organism evidence="14 15">
    <name type="scientific">Microctonus aethiopoides</name>
    <dbReference type="NCBI Taxonomy" id="144406"/>
    <lineage>
        <taxon>Eukaryota</taxon>
        <taxon>Metazoa</taxon>
        <taxon>Ecdysozoa</taxon>
        <taxon>Arthropoda</taxon>
        <taxon>Hexapoda</taxon>
        <taxon>Insecta</taxon>
        <taxon>Pterygota</taxon>
        <taxon>Neoptera</taxon>
        <taxon>Endopterygota</taxon>
        <taxon>Hymenoptera</taxon>
        <taxon>Apocrita</taxon>
        <taxon>Ichneumonoidea</taxon>
        <taxon>Braconidae</taxon>
        <taxon>Euphorinae</taxon>
        <taxon>Microctonus</taxon>
    </lineage>
</organism>
<evidence type="ECO:0000256" key="7">
    <source>
        <dbReference type="ARBA" id="ARBA00022737"/>
    </source>
</evidence>
<dbReference type="GO" id="GO:0005886">
    <property type="term" value="C:plasma membrane"/>
    <property type="evidence" value="ECO:0007669"/>
    <property type="project" value="UniProtKB-SubCell"/>
</dbReference>
<evidence type="ECO:0000256" key="13">
    <source>
        <dbReference type="SAM" id="Phobius"/>
    </source>
</evidence>
<evidence type="ECO:0000256" key="4">
    <source>
        <dbReference type="ARBA" id="ARBA00022614"/>
    </source>
</evidence>
<evidence type="ECO:0000256" key="10">
    <source>
        <dbReference type="ARBA" id="ARBA00023136"/>
    </source>
</evidence>
<dbReference type="InterPro" id="IPR003591">
    <property type="entry name" value="Leu-rich_rpt_typical-subtyp"/>
</dbReference>
<proteinExistence type="predicted"/>
<evidence type="ECO:0000256" key="9">
    <source>
        <dbReference type="ARBA" id="ARBA00023065"/>
    </source>
</evidence>
<keyword evidence="11" id="KW-1015">Disulfide bond</keyword>
<keyword evidence="4" id="KW-0433">Leucine-rich repeat</keyword>
<dbReference type="EMBL" id="JAQQBS010001423">
    <property type="protein sequence ID" value="KAK0160088.1"/>
    <property type="molecule type" value="Genomic_DNA"/>
</dbReference>
<feature type="transmembrane region" description="Helical" evidence="13">
    <location>
        <begin position="12"/>
        <end position="33"/>
    </location>
</feature>
<keyword evidence="10 13" id="KW-0472">Membrane</keyword>
<evidence type="ECO:0000313" key="14">
    <source>
        <dbReference type="EMBL" id="KAK0160088.1"/>
    </source>
</evidence>
<dbReference type="InterPro" id="IPR001611">
    <property type="entry name" value="Leu-rich_rpt"/>
</dbReference>
<keyword evidence="8 13" id="KW-1133">Transmembrane helix</keyword>
<evidence type="ECO:0000256" key="3">
    <source>
        <dbReference type="ARBA" id="ARBA00022475"/>
    </source>
</evidence>
<dbReference type="PANTHER" id="PTHR46473">
    <property type="entry name" value="GH08155P"/>
    <property type="match status" value="1"/>
</dbReference>
<reference evidence="14" key="1">
    <citation type="journal article" date="2023" name="bioRxiv">
        <title>Scaffold-level genome assemblies of two parasitoid biocontrol wasps reveal the parthenogenesis mechanism and an associated novel virus.</title>
        <authorList>
            <person name="Inwood S."/>
            <person name="Skelly J."/>
            <person name="Guhlin J."/>
            <person name="Harrop T."/>
            <person name="Goldson S."/>
            <person name="Dearden P."/>
        </authorList>
    </citation>
    <scope>NUCLEOTIDE SEQUENCE</scope>
    <source>
        <strain evidence="14">Irish</strain>
        <tissue evidence="14">Whole body</tissue>
    </source>
</reference>
<dbReference type="Pfam" id="PF13855">
    <property type="entry name" value="LRR_8"/>
    <property type="match status" value="2"/>
</dbReference>
<keyword evidence="5 13" id="KW-0812">Transmembrane</keyword>
<evidence type="ECO:0000256" key="12">
    <source>
        <dbReference type="ARBA" id="ARBA00023303"/>
    </source>
</evidence>
<protein>
    <submittedName>
        <fullName evidence="14">Uncharacterized protein</fullName>
    </submittedName>
</protein>
<comment type="caution">
    <text evidence="14">The sequence shown here is derived from an EMBL/GenBank/DDBJ whole genome shotgun (WGS) entry which is preliminary data.</text>
</comment>
<evidence type="ECO:0000256" key="5">
    <source>
        <dbReference type="ARBA" id="ARBA00022692"/>
    </source>
</evidence>
<dbReference type="Gene3D" id="3.80.10.10">
    <property type="entry name" value="Ribonuclease Inhibitor"/>
    <property type="match status" value="2"/>
</dbReference>
<evidence type="ECO:0000256" key="11">
    <source>
        <dbReference type="ARBA" id="ARBA00023157"/>
    </source>
</evidence>
<evidence type="ECO:0000256" key="1">
    <source>
        <dbReference type="ARBA" id="ARBA00004162"/>
    </source>
</evidence>
<keyword evidence="9" id="KW-0406">Ion transport</keyword>
<evidence type="ECO:0000313" key="15">
    <source>
        <dbReference type="Proteomes" id="UP001168990"/>
    </source>
</evidence>
<evidence type="ECO:0000256" key="2">
    <source>
        <dbReference type="ARBA" id="ARBA00022448"/>
    </source>
</evidence>
<keyword evidence="2" id="KW-0813">Transport</keyword>
<keyword evidence="15" id="KW-1185">Reference proteome</keyword>